<dbReference type="SUPFAM" id="SSF101756">
    <property type="entry name" value="Hypothetical protein YgiW"/>
    <property type="match status" value="1"/>
</dbReference>
<keyword evidence="2" id="KW-0732">Signal</keyword>
<evidence type="ECO:0000256" key="1">
    <source>
        <dbReference type="SAM" id="MobiDB-lite"/>
    </source>
</evidence>
<reference evidence="3 4" key="1">
    <citation type="submission" date="2018-11" db="EMBL/GenBank/DDBJ databases">
        <title>Genomic Encyclopedia of Type Strains, Phase IV (KMG-IV): sequencing the most valuable type-strain genomes for metagenomic binning, comparative biology and taxonomic classification.</title>
        <authorList>
            <person name="Goeker M."/>
        </authorList>
    </citation>
    <scope>NUCLEOTIDE SEQUENCE [LARGE SCALE GENOMIC DNA]</scope>
    <source>
        <strain evidence="3 4">DSM 5900</strain>
    </source>
</reference>
<evidence type="ECO:0000313" key="3">
    <source>
        <dbReference type="EMBL" id="ROP84047.1"/>
    </source>
</evidence>
<dbReference type="InterPro" id="IPR036700">
    <property type="entry name" value="BOBF_sf"/>
</dbReference>
<dbReference type="RefSeq" id="WP_123691651.1">
    <property type="nucleotide sequence ID" value="NZ_AP019700.1"/>
</dbReference>
<dbReference type="OrthoDB" id="7285223at2"/>
<feature type="region of interest" description="Disordered" evidence="1">
    <location>
        <begin position="100"/>
        <end position="158"/>
    </location>
</feature>
<dbReference type="EMBL" id="RJKX01000015">
    <property type="protein sequence ID" value="ROP84047.1"/>
    <property type="molecule type" value="Genomic_DNA"/>
</dbReference>
<keyword evidence="4" id="KW-1185">Reference proteome</keyword>
<feature type="chain" id="PRO_5017970824" evidence="2">
    <location>
        <begin position="26"/>
        <end position="210"/>
    </location>
</feature>
<comment type="caution">
    <text evidence="3">The sequence shown here is derived from an EMBL/GenBank/DDBJ whole genome shotgun (WGS) entry which is preliminary data.</text>
</comment>
<organism evidence="3 4">
    <name type="scientific">Stella humosa</name>
    <dbReference type="NCBI Taxonomy" id="94"/>
    <lineage>
        <taxon>Bacteria</taxon>
        <taxon>Pseudomonadati</taxon>
        <taxon>Pseudomonadota</taxon>
        <taxon>Alphaproteobacteria</taxon>
        <taxon>Rhodospirillales</taxon>
        <taxon>Stellaceae</taxon>
        <taxon>Stella</taxon>
    </lineage>
</organism>
<sequence length="210" mass="22094">MALSRTSLLALAAAVGIGAGTATLAQTPIRDVLSPAGISIAGTVTDVFGNKFVLQDGSGKVLVESGPDWHRKLDIKAGETLTITGRPEGGSFEAFTITRADGTTIEVRPAGGPPPWAGKRGPGGPGGPEGRGPDGRGPGGPGDRGPRHVSPAEEKPRAELLEILRQAGYRDLDDVDRKARHYEVEARNRFGEKVEVHIDFAGNIYKEKKD</sequence>
<feature type="compositionally biased region" description="Basic and acidic residues" evidence="1">
    <location>
        <begin position="144"/>
        <end position="158"/>
    </location>
</feature>
<gene>
    <name evidence="3" type="ORF">EDC65_3394</name>
</gene>
<name>A0A3N1KXR7_9PROT</name>
<evidence type="ECO:0000256" key="2">
    <source>
        <dbReference type="SAM" id="SignalP"/>
    </source>
</evidence>
<feature type="compositionally biased region" description="Gly residues" evidence="1">
    <location>
        <begin position="120"/>
        <end position="143"/>
    </location>
</feature>
<dbReference type="AlphaFoldDB" id="A0A3N1KXR7"/>
<dbReference type="Proteomes" id="UP000278222">
    <property type="component" value="Unassembled WGS sequence"/>
</dbReference>
<proteinExistence type="predicted"/>
<feature type="signal peptide" evidence="2">
    <location>
        <begin position="1"/>
        <end position="25"/>
    </location>
</feature>
<evidence type="ECO:0000313" key="4">
    <source>
        <dbReference type="Proteomes" id="UP000278222"/>
    </source>
</evidence>
<accession>A0A3N1KXR7</accession>
<protein>
    <submittedName>
        <fullName evidence="3">YpeB-like protein with putative protease inhibitory function</fullName>
    </submittedName>
</protein>